<comment type="function">
    <text evidence="9">Sodium pump that utilizes the energy of pyrophosphate hydrolysis as the driving force for Na(+) movement across the membrane.</text>
</comment>
<evidence type="ECO:0000256" key="2">
    <source>
        <dbReference type="ARBA" id="ARBA00022448"/>
    </source>
</evidence>
<feature type="transmembrane region" description="Helical" evidence="9">
    <location>
        <begin position="329"/>
        <end position="347"/>
    </location>
</feature>
<comment type="similarity">
    <text evidence="9">Belongs to the H(+)-translocating pyrophosphatase (TC 3.A.10) family. K(+)-stimulated subfamily.</text>
</comment>
<dbReference type="NCBIfam" id="NF001954">
    <property type="entry name" value="PRK00733.2-2"/>
    <property type="match status" value="1"/>
</dbReference>
<evidence type="ECO:0000256" key="1">
    <source>
        <dbReference type="ARBA" id="ARBA00004127"/>
    </source>
</evidence>
<keyword evidence="5 9" id="KW-1278">Translocase</keyword>
<feature type="transmembrane region" description="Helical" evidence="9">
    <location>
        <begin position="124"/>
        <end position="151"/>
    </location>
</feature>
<dbReference type="HAMAP" id="MF_01129">
    <property type="entry name" value="PPase_energized_pump"/>
    <property type="match status" value="1"/>
</dbReference>
<comment type="activity regulation">
    <text evidence="9">Requires K(+) for maximal activity.</text>
</comment>
<feature type="transmembrane region" description="Helical" evidence="9">
    <location>
        <begin position="480"/>
        <end position="498"/>
    </location>
</feature>
<feature type="site" description="Determinant of potassium dependence" evidence="9">
    <location>
        <position position="475"/>
    </location>
</feature>
<keyword evidence="4 9" id="KW-0460">Magnesium</keyword>
<keyword evidence="7 9" id="KW-0406">Ion transport</keyword>
<dbReference type="GO" id="GO:0012505">
    <property type="term" value="C:endomembrane system"/>
    <property type="evidence" value="ECO:0007669"/>
    <property type="project" value="UniProtKB-SubCell"/>
</dbReference>
<keyword evidence="3 9" id="KW-0812">Transmembrane</keyword>
<comment type="catalytic activity">
    <reaction evidence="9">
        <text>Na(+)(in) + diphosphate + H2O = Na(+)(out) + 2 phosphate + H(+)</text>
        <dbReference type="Rhea" id="RHEA:57884"/>
        <dbReference type="ChEBI" id="CHEBI:15377"/>
        <dbReference type="ChEBI" id="CHEBI:15378"/>
        <dbReference type="ChEBI" id="CHEBI:29101"/>
        <dbReference type="ChEBI" id="CHEBI:33019"/>
        <dbReference type="ChEBI" id="CHEBI:43474"/>
        <dbReference type="EC" id="7.2.3.1"/>
    </reaction>
</comment>
<evidence type="ECO:0000256" key="7">
    <source>
        <dbReference type="ARBA" id="ARBA00023065"/>
    </source>
</evidence>
<comment type="subcellular location">
    <subcellularLocation>
        <location evidence="9">Cell membrane</location>
        <topology evidence="9">Multi-pass membrane protein</topology>
    </subcellularLocation>
    <subcellularLocation>
        <location evidence="1">Endomembrane system</location>
        <topology evidence="1">Multi-pass membrane protein</topology>
    </subcellularLocation>
</comment>
<feature type="transmembrane region" description="Helical" evidence="9">
    <location>
        <begin position="586"/>
        <end position="604"/>
    </location>
</feature>
<dbReference type="PANTHER" id="PTHR31998">
    <property type="entry name" value="K(+)-INSENSITIVE PYROPHOSPHATE-ENERGIZED PROTON PUMP"/>
    <property type="match status" value="1"/>
</dbReference>
<proteinExistence type="inferred from homology"/>
<accession>A0AAU8A6F2</accession>
<evidence type="ECO:0000256" key="5">
    <source>
        <dbReference type="ARBA" id="ARBA00022967"/>
    </source>
</evidence>
<feature type="transmembrane region" description="Helical" evidence="9">
    <location>
        <begin position="305"/>
        <end position="323"/>
    </location>
</feature>
<dbReference type="Pfam" id="PF03030">
    <property type="entry name" value="H_PPase"/>
    <property type="match status" value="1"/>
</dbReference>
<evidence type="ECO:0000256" key="3">
    <source>
        <dbReference type="ARBA" id="ARBA00022692"/>
    </source>
</evidence>
<dbReference type="RefSeq" id="WP_079546651.1">
    <property type="nucleotide sequence ID" value="NZ_CP117826.1"/>
</dbReference>
<keyword evidence="8 9" id="KW-0472">Membrane</keyword>
<feature type="transmembrane region" description="Helical" evidence="9">
    <location>
        <begin position="6"/>
        <end position="26"/>
    </location>
</feature>
<dbReference type="EC" id="7.2.3.1" evidence="9"/>
<feature type="transmembrane region" description="Helical" evidence="9">
    <location>
        <begin position="163"/>
        <end position="185"/>
    </location>
</feature>
<gene>
    <name evidence="9" type="primary">hppA</name>
    <name evidence="10" type="ORF">PUP29_06545</name>
</gene>
<sequence>MNLVILAPIGAVVALLFALITGKGVMKKSEGSEKIKKIAGAIRRGANAYLKRQYKGVAIFFAVVCVILIFMAVAGFISPFVPVAFLTGGFFSGLSGFIGMKIATYANSRTVNAATNSLNAALRVAFSSGTVMGMVVVGLGLLDLSIWYYILNAVYAGLPEAERIAEITSAMLTFGMGASSMALFARVGGGIFTKAADVGADLVGKVEAGIPEDDPRNPAVIADNVGDNVGDVAGMGADLYESYVGSIISTAALAVAAGLGVQGVSLPMAMAAIGIIASIIGTFFVRSKESASQKELLFALRKGVYISAVIIAVVSFFLVRYVLGPEHIGVYFAILSGLVAGIIIGYYTEYMTSDSYKPTKKLADSTETGPATTIISGLALGMKSTAVPVIVVVASVLISYFAASAGAPADSTFNMGLYGVGISAVGMLSTLGITLATDAYGPVADNAGGLAEMTGQPPEVRERTDALDSLGNTTAATGKGFAIGSAALTALALIAAFTDEVAKIPGAGTIDLSIMNPPLLMGLMVGVMLPFLFSSMTMNAVGKAAQSIVMEVRRQFKTIKGLMTGEAEPDYESCVDLCTRGAQKQMLPPAIVAVVAPILVGVILGPSGVVGMLAGATGCGFMLAVMMSNSGGAWDNAKKYIESGAHGGKGSEEHKAAVVGDTVGDPFKDTSGPSINILIKLLSMVSVVFAAFIVNFHIL</sequence>
<keyword evidence="9" id="KW-0915">Sodium</keyword>
<comment type="caution">
    <text evidence="9">Lacks conserved residue(s) required for the propagation of feature annotation.</text>
</comment>
<keyword evidence="9" id="KW-0630">Potassium</keyword>
<organism evidence="10">
    <name type="scientific">Christensenella massiliensis</name>
    <dbReference type="NCBI Taxonomy" id="1805714"/>
    <lineage>
        <taxon>Bacteria</taxon>
        <taxon>Bacillati</taxon>
        <taxon>Bacillota</taxon>
        <taxon>Clostridia</taxon>
        <taxon>Christensenellales</taxon>
        <taxon>Christensenellaceae</taxon>
        <taxon>Christensenella</taxon>
    </lineage>
</organism>
<keyword evidence="9" id="KW-1003">Cell membrane</keyword>
<comment type="cofactor">
    <cofactor evidence="9">
        <name>Mg(2+)</name>
        <dbReference type="ChEBI" id="CHEBI:18420"/>
    </cofactor>
</comment>
<evidence type="ECO:0000313" key="10">
    <source>
        <dbReference type="EMBL" id="XCC61198.1"/>
    </source>
</evidence>
<evidence type="ECO:0000256" key="6">
    <source>
        <dbReference type="ARBA" id="ARBA00022989"/>
    </source>
</evidence>
<dbReference type="NCBIfam" id="NF001960">
    <property type="entry name" value="PRK00733.3-5"/>
    <property type="match status" value="1"/>
</dbReference>
<protein>
    <recommendedName>
        <fullName evidence="9">Putative K(+)-stimulated pyrophosphate-energized sodium pump</fullName>
        <ecNumber evidence="9">7.2.3.1</ecNumber>
    </recommendedName>
    <alternativeName>
        <fullName evidence="9">Membrane-bound sodium-translocating pyrophosphatase</fullName>
    </alternativeName>
    <alternativeName>
        <fullName evidence="9">Pyrophosphate-energized inorganic pyrophosphatase</fullName>
        <shortName evidence="9">Na(+)-PPase</shortName>
    </alternativeName>
</protein>
<evidence type="ECO:0000256" key="9">
    <source>
        <dbReference type="HAMAP-Rule" id="MF_01129"/>
    </source>
</evidence>
<dbReference type="GO" id="GO:0009678">
    <property type="term" value="F:diphosphate hydrolysis-driven proton transmembrane transporter activity"/>
    <property type="evidence" value="ECO:0007669"/>
    <property type="project" value="UniProtKB-UniRule"/>
</dbReference>
<dbReference type="GO" id="GO:0006814">
    <property type="term" value="P:sodium ion transport"/>
    <property type="evidence" value="ECO:0007669"/>
    <property type="project" value="UniProtKB-UniRule"/>
</dbReference>
<comment type="subunit">
    <text evidence="9">Homodimer.</text>
</comment>
<name>A0AAU8A6F2_9FIRM</name>
<dbReference type="AlphaFoldDB" id="A0AAU8A6F2"/>
<feature type="transmembrane region" description="Helical" evidence="9">
    <location>
        <begin position="83"/>
        <end position="103"/>
    </location>
</feature>
<feature type="transmembrane region" description="Helical" evidence="9">
    <location>
        <begin position="677"/>
        <end position="698"/>
    </location>
</feature>
<dbReference type="GO" id="GO:0000287">
    <property type="term" value="F:magnesium ion binding"/>
    <property type="evidence" value="ECO:0007669"/>
    <property type="project" value="UniProtKB-UniRule"/>
</dbReference>
<feature type="transmembrane region" description="Helical" evidence="9">
    <location>
        <begin position="518"/>
        <end position="541"/>
    </location>
</feature>
<feature type="transmembrane region" description="Helical" evidence="9">
    <location>
        <begin position="385"/>
        <end position="403"/>
    </location>
</feature>
<dbReference type="GO" id="GO:0030955">
    <property type="term" value="F:potassium ion binding"/>
    <property type="evidence" value="ECO:0007669"/>
    <property type="project" value="UniProtKB-UniRule"/>
</dbReference>
<keyword evidence="6 9" id="KW-1133">Transmembrane helix</keyword>
<dbReference type="InterPro" id="IPR004131">
    <property type="entry name" value="PPase-energised_H-pump"/>
</dbReference>
<keyword evidence="2 9" id="KW-0813">Transport</keyword>
<dbReference type="PIRSF" id="PIRSF001265">
    <property type="entry name" value="H+-PPase"/>
    <property type="match status" value="1"/>
</dbReference>
<keyword evidence="9" id="KW-0739">Sodium transport</keyword>
<dbReference type="GO" id="GO:0004427">
    <property type="term" value="F:inorganic diphosphate phosphatase activity"/>
    <property type="evidence" value="ECO:0007669"/>
    <property type="project" value="UniProtKB-UniRule"/>
</dbReference>
<feature type="transmembrane region" description="Helical" evidence="9">
    <location>
        <begin position="415"/>
        <end position="436"/>
    </location>
</feature>
<feature type="transmembrane region" description="Helical" evidence="9">
    <location>
        <begin position="57"/>
        <end position="77"/>
    </location>
</feature>
<evidence type="ECO:0000256" key="4">
    <source>
        <dbReference type="ARBA" id="ARBA00022842"/>
    </source>
</evidence>
<feature type="transmembrane region" description="Helical" evidence="9">
    <location>
        <begin position="267"/>
        <end position="285"/>
    </location>
</feature>
<dbReference type="NCBIfam" id="TIGR01104">
    <property type="entry name" value="V_PPase"/>
    <property type="match status" value="1"/>
</dbReference>
<feature type="transmembrane region" description="Helical" evidence="9">
    <location>
        <begin position="243"/>
        <end position="261"/>
    </location>
</feature>
<reference evidence="10" key="1">
    <citation type="submission" date="2023-02" db="EMBL/GenBank/DDBJ databases">
        <title>Gut commensal Christensenella minuta modulates host metabolism via a new class of secondary bile acids.</title>
        <authorList>
            <person name="Liu C."/>
        </authorList>
    </citation>
    <scope>NUCLEOTIDE SEQUENCE</scope>
    <source>
        <strain evidence="10">CA70</strain>
    </source>
</reference>
<dbReference type="GO" id="GO:0005886">
    <property type="term" value="C:plasma membrane"/>
    <property type="evidence" value="ECO:0007669"/>
    <property type="project" value="UniProtKB-SubCell"/>
</dbReference>
<keyword evidence="10" id="KW-0378">Hydrolase</keyword>
<evidence type="ECO:0000256" key="8">
    <source>
        <dbReference type="ARBA" id="ARBA00023136"/>
    </source>
</evidence>
<dbReference type="EMBL" id="CP117826">
    <property type="protein sequence ID" value="XCC61198.1"/>
    <property type="molecule type" value="Genomic_DNA"/>
</dbReference>